<dbReference type="Pfam" id="PF00483">
    <property type="entry name" value="NTP_transferase"/>
    <property type="match status" value="1"/>
</dbReference>
<feature type="domain" description="Nucleotidyl transferase" evidence="1">
    <location>
        <begin position="18"/>
        <end position="223"/>
    </location>
</feature>
<evidence type="ECO:0000259" key="2">
    <source>
        <dbReference type="Pfam" id="PF22640"/>
    </source>
</evidence>
<dbReference type="GO" id="GO:0004475">
    <property type="term" value="F:mannose-1-phosphate guanylyltransferase (GTP) activity"/>
    <property type="evidence" value="ECO:0007669"/>
    <property type="project" value="TreeGrafter"/>
</dbReference>
<dbReference type="SUPFAM" id="SSF53448">
    <property type="entry name" value="Nucleotide-diphospho-sugar transferases"/>
    <property type="match status" value="1"/>
</dbReference>
<keyword evidence="3" id="KW-0808">Transferase</keyword>
<dbReference type="GO" id="GO:0009298">
    <property type="term" value="P:GDP-mannose biosynthetic process"/>
    <property type="evidence" value="ECO:0007669"/>
    <property type="project" value="TreeGrafter"/>
</dbReference>
<dbReference type="PANTHER" id="PTHR46390:SF1">
    <property type="entry name" value="MANNOSE-1-PHOSPHATE GUANYLYLTRANSFERASE"/>
    <property type="match status" value="1"/>
</dbReference>
<dbReference type="PANTHER" id="PTHR46390">
    <property type="entry name" value="MANNOSE-1-PHOSPHATE GUANYLYLTRANSFERASE"/>
    <property type="match status" value="1"/>
</dbReference>
<dbReference type="SUPFAM" id="SSF159283">
    <property type="entry name" value="Guanosine diphospho-D-mannose pyrophosphorylase/mannose-6-phosphate isomerase linker domain"/>
    <property type="match status" value="1"/>
</dbReference>
<dbReference type="AlphaFoldDB" id="A0A660SK79"/>
<dbReference type="InterPro" id="IPR005835">
    <property type="entry name" value="NTP_transferase_dom"/>
</dbReference>
<reference evidence="3 4" key="1">
    <citation type="submission" date="2018-06" db="EMBL/GenBank/DDBJ databases">
        <title>Extensive metabolic versatility and redundancy in microbially diverse, dynamic hydrothermal sediments.</title>
        <authorList>
            <person name="Dombrowski N."/>
            <person name="Teske A."/>
            <person name="Baker B.J."/>
        </authorList>
    </citation>
    <scope>NUCLEOTIDE SEQUENCE [LARGE SCALE GENOMIC DNA]</scope>
    <source>
        <strain evidence="3">B10_G13</strain>
    </source>
</reference>
<dbReference type="Proteomes" id="UP000271125">
    <property type="component" value="Unassembled WGS sequence"/>
</dbReference>
<name>A0A660SK79_UNCT6</name>
<feature type="domain" description="MannoseP isomerase/GMP-like beta-helix" evidence="2">
    <location>
        <begin position="236"/>
        <end position="283"/>
    </location>
</feature>
<sequence>MASIEQKGNFDEVNLGIPEENILYEPSAKNTAMAIAYATAFINKIDKDAIMIVLPSDHYIKEKDLFKKSVTDVIKSANEGYLVTFGITPNRPEMGYGYINIGEAIDSKGELYKVNSFVEKPNQRDAIDYMKKGTFLWNSGMFIWRADIIKEEFRKYLPEHYESMVSIEKNRDDINIAYKKIENISIDYGIMERSSRIACKKCNFTWDDVGSWKATERHNEKDENGNTIVGNAELKDAHDNIIISKEGLTILIGVDDIIVVRTNDATLVCQKDKDNEIKEIIDKIGNQPNKKQYI</sequence>
<dbReference type="InterPro" id="IPR054566">
    <property type="entry name" value="ManC/GMP-like_b-helix"/>
</dbReference>
<dbReference type="Pfam" id="PF22640">
    <property type="entry name" value="ManC_GMP_beta-helix"/>
    <property type="match status" value="1"/>
</dbReference>
<evidence type="ECO:0000259" key="1">
    <source>
        <dbReference type="Pfam" id="PF00483"/>
    </source>
</evidence>
<dbReference type="EMBL" id="QNBD01000139">
    <property type="protein sequence ID" value="RKX70360.1"/>
    <property type="molecule type" value="Genomic_DNA"/>
</dbReference>
<dbReference type="InterPro" id="IPR051161">
    <property type="entry name" value="Mannose-6P_isomerase_type2"/>
</dbReference>
<comment type="caution">
    <text evidence="3">The sequence shown here is derived from an EMBL/GenBank/DDBJ whole genome shotgun (WGS) entry which is preliminary data.</text>
</comment>
<protein>
    <submittedName>
        <fullName evidence="3">Mannose-1-phosphate guanylyltransferase</fullName>
    </submittedName>
</protein>
<gene>
    <name evidence="3" type="ORF">DRP43_03480</name>
</gene>
<proteinExistence type="predicted"/>
<organism evidence="3 4">
    <name type="scientific">candidate division TA06 bacterium</name>
    <dbReference type="NCBI Taxonomy" id="2250710"/>
    <lineage>
        <taxon>Bacteria</taxon>
        <taxon>Bacteria division TA06</taxon>
    </lineage>
</organism>
<dbReference type="InterPro" id="IPR029044">
    <property type="entry name" value="Nucleotide-diphossugar_trans"/>
</dbReference>
<evidence type="ECO:0000313" key="4">
    <source>
        <dbReference type="Proteomes" id="UP000271125"/>
    </source>
</evidence>
<accession>A0A660SK79</accession>
<dbReference type="Gene3D" id="3.90.550.10">
    <property type="entry name" value="Spore Coat Polysaccharide Biosynthesis Protein SpsA, Chain A"/>
    <property type="match status" value="1"/>
</dbReference>
<evidence type="ECO:0000313" key="3">
    <source>
        <dbReference type="EMBL" id="RKX70360.1"/>
    </source>
</evidence>
<keyword evidence="3" id="KW-0548">Nucleotidyltransferase</keyword>